<keyword evidence="6" id="KW-0969">Cilium</keyword>
<keyword evidence="6" id="KW-0966">Cell projection</keyword>
<protein>
    <submittedName>
        <fullName evidence="6">Flagellar basal-body rod protein FlgF</fullName>
    </submittedName>
</protein>
<dbReference type="InterPro" id="IPR012836">
    <property type="entry name" value="FlgF"/>
</dbReference>
<reference evidence="6 7" key="1">
    <citation type="submission" date="2023-07" db="EMBL/GenBank/DDBJ databases">
        <title>The novel representative of Negativicutes class, Anaeroselena agilis gen. nov. sp. nov.</title>
        <authorList>
            <person name="Prokofeva M.I."/>
            <person name="Elcheninov A.G."/>
            <person name="Klyukina A."/>
            <person name="Kublanov I.V."/>
            <person name="Frolov E.N."/>
            <person name="Podosokorskaya O.A."/>
        </authorList>
    </citation>
    <scope>NUCLEOTIDE SEQUENCE [LARGE SCALE GENOMIC DNA]</scope>
    <source>
        <strain evidence="6 7">4137-cl</strain>
    </source>
</reference>
<dbReference type="Proteomes" id="UP001254848">
    <property type="component" value="Unassembled WGS sequence"/>
</dbReference>
<comment type="caution">
    <text evidence="6">The sequence shown here is derived from an EMBL/GenBank/DDBJ whole genome shotgun (WGS) entry which is preliminary data.</text>
</comment>
<accession>A0ABU3P4Z9</accession>
<dbReference type="NCBIfam" id="TIGR02490">
    <property type="entry name" value="flgF"/>
    <property type="match status" value="1"/>
</dbReference>
<dbReference type="Pfam" id="PF22692">
    <property type="entry name" value="LlgE_F_G_D1"/>
    <property type="match status" value="1"/>
</dbReference>
<dbReference type="RefSeq" id="WP_413782213.1">
    <property type="nucleotide sequence ID" value="NZ_JAUOZS010000001.1"/>
</dbReference>
<feature type="domain" description="Flagellar basal body rod protein N-terminal" evidence="3">
    <location>
        <begin position="5"/>
        <end position="35"/>
    </location>
</feature>
<dbReference type="PANTHER" id="PTHR30435">
    <property type="entry name" value="FLAGELLAR PROTEIN"/>
    <property type="match status" value="1"/>
</dbReference>
<proteinExistence type="inferred from homology"/>
<keyword evidence="7" id="KW-1185">Reference proteome</keyword>
<dbReference type="InterPro" id="IPR019776">
    <property type="entry name" value="Flagellar_basal_body_rod_CS"/>
</dbReference>
<evidence type="ECO:0000313" key="7">
    <source>
        <dbReference type="Proteomes" id="UP001254848"/>
    </source>
</evidence>
<evidence type="ECO:0000313" key="6">
    <source>
        <dbReference type="EMBL" id="MDT8903767.1"/>
    </source>
</evidence>
<organism evidence="6 7">
    <name type="scientific">Anaeroselena agilis</name>
    <dbReference type="NCBI Taxonomy" id="3063788"/>
    <lineage>
        <taxon>Bacteria</taxon>
        <taxon>Bacillati</taxon>
        <taxon>Bacillota</taxon>
        <taxon>Negativicutes</taxon>
        <taxon>Acetonemataceae</taxon>
        <taxon>Anaeroselena</taxon>
    </lineage>
</organism>
<dbReference type="Pfam" id="PF00460">
    <property type="entry name" value="Flg_bb_rod"/>
    <property type="match status" value="1"/>
</dbReference>
<evidence type="ECO:0000259" key="5">
    <source>
        <dbReference type="Pfam" id="PF22692"/>
    </source>
</evidence>
<dbReference type="Pfam" id="PF06429">
    <property type="entry name" value="Flg_bbr_C"/>
    <property type="match status" value="1"/>
</dbReference>
<comment type="similarity">
    <text evidence="1 2">Belongs to the flagella basal body rod proteins family.</text>
</comment>
<feature type="domain" description="Flagellar hook protein FlgE/F/G-like D1" evidence="5">
    <location>
        <begin position="92"/>
        <end position="157"/>
    </location>
</feature>
<feature type="domain" description="Flagellar basal-body/hook protein C-terminal" evidence="4">
    <location>
        <begin position="202"/>
        <end position="245"/>
    </location>
</feature>
<dbReference type="PANTHER" id="PTHR30435:SF19">
    <property type="entry name" value="FLAGELLAR BASAL-BODY ROD PROTEIN FLGG"/>
    <property type="match status" value="1"/>
</dbReference>
<gene>
    <name evidence="6" type="primary">flgF</name>
    <name evidence="6" type="ORF">Q4T40_21265</name>
</gene>
<dbReference type="InterPro" id="IPR020013">
    <property type="entry name" value="Flagellar_FlgE/F/G"/>
</dbReference>
<sequence>MIRGIYVAGSGMMTEATRTDVIANNLANASTAGYRKDVAIGKDFRSMLIRRINDGPNSPLIGSMGVGSVIDEVATIHEQGGIRPTGNKFDLAIEGRGFFAVETPAGVRYTRNGGFTRSAQGELVTVDGYRVLGQGGAIQLGDPESQVYIADDGRVMVDDAEADTLRIADFADVKRLVKEGANLFAAAPGQQEEPVAGITVRAGYLEHSNVNVVAEMVNLIAGYRAYEINGKAVQAHDSLLDKAVNDVGRV</sequence>
<evidence type="ECO:0000256" key="1">
    <source>
        <dbReference type="ARBA" id="ARBA00009677"/>
    </source>
</evidence>
<keyword evidence="6" id="KW-0282">Flagellum</keyword>
<evidence type="ECO:0000256" key="2">
    <source>
        <dbReference type="RuleBase" id="RU362116"/>
    </source>
</evidence>
<dbReference type="InterPro" id="IPR001444">
    <property type="entry name" value="Flag_bb_rod_N"/>
</dbReference>
<dbReference type="InterPro" id="IPR037925">
    <property type="entry name" value="FlgE/F/G-like"/>
</dbReference>
<comment type="subcellular location">
    <subcellularLocation>
        <location evidence="2">Bacterial flagellum basal body</location>
    </subcellularLocation>
</comment>
<dbReference type="InterPro" id="IPR010930">
    <property type="entry name" value="Flg_bb/hook_C_dom"/>
</dbReference>
<dbReference type="SUPFAM" id="SSF117143">
    <property type="entry name" value="Flagellar hook protein flgE"/>
    <property type="match status" value="1"/>
</dbReference>
<name>A0ABU3P4Z9_9FIRM</name>
<dbReference type="NCBIfam" id="TIGR03506">
    <property type="entry name" value="FlgEFG_subfam"/>
    <property type="match status" value="1"/>
</dbReference>
<dbReference type="InterPro" id="IPR053967">
    <property type="entry name" value="LlgE_F_G-like_D1"/>
</dbReference>
<evidence type="ECO:0000259" key="4">
    <source>
        <dbReference type="Pfam" id="PF06429"/>
    </source>
</evidence>
<evidence type="ECO:0000259" key="3">
    <source>
        <dbReference type="Pfam" id="PF00460"/>
    </source>
</evidence>
<keyword evidence="2" id="KW-0975">Bacterial flagellum</keyword>
<dbReference type="EMBL" id="JAUOZS010000001">
    <property type="protein sequence ID" value="MDT8903767.1"/>
    <property type="molecule type" value="Genomic_DNA"/>
</dbReference>
<dbReference type="PROSITE" id="PS00588">
    <property type="entry name" value="FLAGELLA_BB_ROD"/>
    <property type="match status" value="1"/>
</dbReference>